<keyword evidence="2 4" id="KW-0663">Pyridoxal phosphate</keyword>
<evidence type="ECO:0000313" key="8">
    <source>
        <dbReference type="Proteomes" id="UP000265618"/>
    </source>
</evidence>
<dbReference type="PANTHER" id="PTHR30511:SF0">
    <property type="entry name" value="ALANINE RACEMASE, CATABOLIC-RELATED"/>
    <property type="match status" value="1"/>
</dbReference>
<dbReference type="GO" id="GO:0005829">
    <property type="term" value="C:cytosol"/>
    <property type="evidence" value="ECO:0007669"/>
    <property type="project" value="TreeGrafter"/>
</dbReference>
<dbReference type="SMART" id="SM01005">
    <property type="entry name" value="Ala_racemase_C"/>
    <property type="match status" value="1"/>
</dbReference>
<feature type="binding site" evidence="5">
    <location>
        <position position="316"/>
    </location>
    <ligand>
        <name>substrate</name>
    </ligand>
</feature>
<feature type="modified residue" description="N6-(pyridoxal phosphate)lysine" evidence="4">
    <location>
        <position position="73"/>
    </location>
</feature>
<dbReference type="InterPro" id="IPR029066">
    <property type="entry name" value="PLP-binding_barrel"/>
</dbReference>
<dbReference type="Proteomes" id="UP000265618">
    <property type="component" value="Unassembled WGS sequence"/>
</dbReference>
<dbReference type="InterPro" id="IPR011079">
    <property type="entry name" value="Ala_racemase_C"/>
</dbReference>
<dbReference type="GO" id="GO:0008784">
    <property type="term" value="F:alanine racemase activity"/>
    <property type="evidence" value="ECO:0007669"/>
    <property type="project" value="InterPro"/>
</dbReference>
<evidence type="ECO:0000259" key="6">
    <source>
        <dbReference type="SMART" id="SM01005"/>
    </source>
</evidence>
<evidence type="ECO:0000256" key="2">
    <source>
        <dbReference type="ARBA" id="ARBA00022898"/>
    </source>
</evidence>
<evidence type="ECO:0000256" key="3">
    <source>
        <dbReference type="ARBA" id="ARBA00023235"/>
    </source>
</evidence>
<dbReference type="Pfam" id="PF00842">
    <property type="entry name" value="Ala_racemase_C"/>
    <property type="match status" value="1"/>
</dbReference>
<dbReference type="Pfam" id="PF01168">
    <property type="entry name" value="Ala_racemase_N"/>
    <property type="match status" value="1"/>
</dbReference>
<dbReference type="InterPro" id="IPR000821">
    <property type="entry name" value="Ala_racemase"/>
</dbReference>
<proteinExistence type="predicted"/>
<evidence type="ECO:0000256" key="4">
    <source>
        <dbReference type="PIRSR" id="PIRSR600821-50"/>
    </source>
</evidence>
<dbReference type="GO" id="GO:0030170">
    <property type="term" value="F:pyridoxal phosphate binding"/>
    <property type="evidence" value="ECO:0007669"/>
    <property type="project" value="TreeGrafter"/>
</dbReference>
<dbReference type="InterPro" id="IPR001608">
    <property type="entry name" value="Ala_racemase_N"/>
</dbReference>
<dbReference type="Gene3D" id="3.20.20.10">
    <property type="entry name" value="Alanine racemase"/>
    <property type="match status" value="1"/>
</dbReference>
<name>A0A391NNQ9_9EUKA</name>
<protein>
    <submittedName>
        <fullName evidence="7">Alanine racemase</fullName>
    </submittedName>
</protein>
<dbReference type="InterPro" id="IPR009006">
    <property type="entry name" value="Ala_racemase/Decarboxylase_C"/>
</dbReference>
<keyword evidence="8" id="KW-1185">Reference proteome</keyword>
<dbReference type="SUPFAM" id="SSF50621">
    <property type="entry name" value="Alanine racemase C-terminal domain-like"/>
    <property type="match status" value="1"/>
</dbReference>
<dbReference type="SUPFAM" id="SSF51419">
    <property type="entry name" value="PLP-binding barrel"/>
    <property type="match status" value="1"/>
</dbReference>
<dbReference type="PRINTS" id="PR00992">
    <property type="entry name" value="ALARACEMASE"/>
</dbReference>
<evidence type="ECO:0000256" key="5">
    <source>
        <dbReference type="PIRSR" id="PIRSR600821-52"/>
    </source>
</evidence>
<dbReference type="PANTHER" id="PTHR30511">
    <property type="entry name" value="ALANINE RACEMASE"/>
    <property type="match status" value="1"/>
</dbReference>
<feature type="domain" description="Alanine racemase C-terminal" evidence="6">
    <location>
        <begin position="247"/>
        <end position="373"/>
    </location>
</feature>
<sequence>YQTLNTIRIWEDWMPATTFSSTRKEAPLRHKECLRLSDPIHCRRNTYRVIDLSIIRANYLTLSKTKGVICVVKNDAYNMGLIEVIDTLVSAGASMFAVYTVDDAVRIRVRYPTLKVLILGFVSPRDIDTVTRLNISVIAYDTDLLEEYAHYTERVIHVHVNMNTGMSRLSTKKQLCEFKLPHVYIEGLMTHFSDTGDIEHSDRQAASFESILGSRIPYRHAQATGAVSMYDMNVTHIRPGIGLFRGYMEVYSTVENVTTYPAGTAIGYSGGYTTSETERIAVVGIGYGSGYGRSYKGDPFVVIGGTICYVVGNICMNQLYVSVPSAATIAIGDEVTILDNNQITTAMIASWFTTIEAEVLIRFGNRNIHTVYVNKE</sequence>
<feature type="non-terminal residue" evidence="7">
    <location>
        <position position="1"/>
    </location>
</feature>
<dbReference type="NCBIfam" id="TIGR00492">
    <property type="entry name" value="alr"/>
    <property type="match status" value="1"/>
</dbReference>
<evidence type="ECO:0000313" key="7">
    <source>
        <dbReference type="EMBL" id="GCA63235.1"/>
    </source>
</evidence>
<gene>
    <name evidence="7" type="ORF">KIPB_008689</name>
</gene>
<dbReference type="CDD" id="cd00430">
    <property type="entry name" value="PLPDE_III_AR"/>
    <property type="match status" value="1"/>
</dbReference>
<comment type="cofactor">
    <cofactor evidence="1 4">
        <name>pyridoxal 5'-phosphate</name>
        <dbReference type="ChEBI" id="CHEBI:597326"/>
    </cofactor>
</comment>
<evidence type="ECO:0000256" key="1">
    <source>
        <dbReference type="ARBA" id="ARBA00001933"/>
    </source>
</evidence>
<organism evidence="7 8">
    <name type="scientific">Kipferlia bialata</name>
    <dbReference type="NCBI Taxonomy" id="797122"/>
    <lineage>
        <taxon>Eukaryota</taxon>
        <taxon>Metamonada</taxon>
        <taxon>Carpediemonas-like organisms</taxon>
        <taxon>Kipferlia</taxon>
    </lineage>
</organism>
<dbReference type="AlphaFoldDB" id="A0A391NNQ9"/>
<feature type="binding site" evidence="5">
    <location>
        <position position="168"/>
    </location>
    <ligand>
        <name>substrate</name>
    </ligand>
</feature>
<reference evidence="7 8" key="1">
    <citation type="journal article" date="2018" name="PLoS ONE">
        <title>The draft genome of Kipferlia bialata reveals reductive genome evolution in fornicate parasites.</title>
        <authorList>
            <person name="Tanifuji G."/>
            <person name="Takabayashi S."/>
            <person name="Kume K."/>
            <person name="Takagi M."/>
            <person name="Nakayama T."/>
            <person name="Kamikawa R."/>
            <person name="Inagaki Y."/>
            <person name="Hashimoto T."/>
        </authorList>
    </citation>
    <scope>NUCLEOTIDE SEQUENCE [LARGE SCALE GENOMIC DNA]</scope>
    <source>
        <strain evidence="7">NY0173</strain>
    </source>
</reference>
<dbReference type="EMBL" id="BDIP01002752">
    <property type="protein sequence ID" value="GCA63235.1"/>
    <property type="molecule type" value="Genomic_DNA"/>
</dbReference>
<comment type="caution">
    <text evidence="7">The sequence shown here is derived from an EMBL/GenBank/DDBJ whole genome shotgun (WGS) entry which is preliminary data.</text>
</comment>
<accession>A0A391NNQ9</accession>
<dbReference type="Gene3D" id="2.40.37.10">
    <property type="entry name" value="Lyase, Ornithine Decarboxylase, Chain A, domain 1"/>
    <property type="match status" value="1"/>
</dbReference>
<dbReference type="GO" id="GO:0030632">
    <property type="term" value="P:D-alanine biosynthetic process"/>
    <property type="evidence" value="ECO:0007669"/>
    <property type="project" value="TreeGrafter"/>
</dbReference>
<keyword evidence="3" id="KW-0413">Isomerase</keyword>